<comment type="caution">
    <text evidence="1">The sequence shown here is derived from an EMBL/GenBank/DDBJ whole genome shotgun (WGS) entry which is preliminary data.</text>
</comment>
<name>A0A7C9JBW9_9ACTN</name>
<sequence length="88" mass="9491">MSEGHPTEPQLEALRLICTAEPLSTEQLAASLIEARPGSTNPGYPRAIARMAGTLTWRLLAQHFVTETSSGTWRTTPAGRDLLGCART</sequence>
<evidence type="ECO:0000313" key="2">
    <source>
        <dbReference type="Proteomes" id="UP000479526"/>
    </source>
</evidence>
<proteinExistence type="predicted"/>
<dbReference type="EMBL" id="WXEW01000001">
    <property type="protein sequence ID" value="NAS21023.1"/>
    <property type="molecule type" value="Genomic_DNA"/>
</dbReference>
<accession>A0A7C9JBW9</accession>
<organism evidence="1 2">
    <name type="scientific">Herbidospora solisilvae</name>
    <dbReference type="NCBI Taxonomy" id="2696284"/>
    <lineage>
        <taxon>Bacteria</taxon>
        <taxon>Bacillati</taxon>
        <taxon>Actinomycetota</taxon>
        <taxon>Actinomycetes</taxon>
        <taxon>Streptosporangiales</taxon>
        <taxon>Streptosporangiaceae</taxon>
        <taxon>Herbidospora</taxon>
    </lineage>
</organism>
<dbReference type="Proteomes" id="UP000479526">
    <property type="component" value="Unassembled WGS sequence"/>
</dbReference>
<protein>
    <recommendedName>
        <fullName evidence="3">Restriction system protein Mrr-like N-terminal domain-containing protein</fullName>
    </recommendedName>
</protein>
<dbReference type="RefSeq" id="WP_161478458.1">
    <property type="nucleotide sequence ID" value="NZ_WXEW01000001.1"/>
</dbReference>
<gene>
    <name evidence="1" type="ORF">GT755_04895</name>
</gene>
<reference evidence="1 2" key="1">
    <citation type="submission" date="2020-01" db="EMBL/GenBank/DDBJ databases">
        <title>Herbidospora sp. NEAU-GS84 nov., a novel actinomycete isolated from soil.</title>
        <authorList>
            <person name="Han L."/>
        </authorList>
    </citation>
    <scope>NUCLEOTIDE SEQUENCE [LARGE SCALE GENOMIC DNA]</scope>
    <source>
        <strain evidence="1 2">NEAU-GS84</strain>
    </source>
</reference>
<evidence type="ECO:0008006" key="3">
    <source>
        <dbReference type="Google" id="ProtNLM"/>
    </source>
</evidence>
<dbReference type="AlphaFoldDB" id="A0A7C9JBW9"/>
<keyword evidence="2" id="KW-1185">Reference proteome</keyword>
<evidence type="ECO:0000313" key="1">
    <source>
        <dbReference type="EMBL" id="NAS21023.1"/>
    </source>
</evidence>